<dbReference type="InterPro" id="IPR010960">
    <property type="entry name" value="Flavocytochrome_c"/>
</dbReference>
<dbReference type="EC" id="1.3.1.6" evidence="4"/>
<dbReference type="AlphaFoldDB" id="A0AAX4HCF0"/>
<evidence type="ECO:0000313" key="6">
    <source>
        <dbReference type="EMBL" id="WPK26165.1"/>
    </source>
</evidence>
<name>A0AAX4HCF0_9ASCO</name>
<dbReference type="KEGG" id="asau:88174576"/>
<comment type="similarity">
    <text evidence="4">Belongs to the FAD-dependent oxidoreductase 2 family. FRD/SDH subfamily.</text>
</comment>
<dbReference type="InterPro" id="IPR036188">
    <property type="entry name" value="FAD/NAD-bd_sf"/>
</dbReference>
<feature type="domain" description="FAD-dependent oxidoreductase 2 FAD-binding" evidence="5">
    <location>
        <begin position="22"/>
        <end position="465"/>
    </location>
</feature>
<organism evidence="6 7">
    <name type="scientific">Australozyma saopauloensis</name>
    <dbReference type="NCBI Taxonomy" id="291208"/>
    <lineage>
        <taxon>Eukaryota</taxon>
        <taxon>Fungi</taxon>
        <taxon>Dikarya</taxon>
        <taxon>Ascomycota</taxon>
        <taxon>Saccharomycotina</taxon>
        <taxon>Pichiomycetes</taxon>
        <taxon>Metschnikowiaceae</taxon>
        <taxon>Australozyma</taxon>
    </lineage>
</organism>
<reference evidence="6 7" key="1">
    <citation type="submission" date="2023-10" db="EMBL/GenBank/DDBJ databases">
        <title>Draft Genome Sequence of Candida saopaulonensis from a very Premature Infant with Sepsis.</title>
        <authorList>
            <person name="Ning Y."/>
            <person name="Dai R."/>
            <person name="Xiao M."/>
            <person name="Xu Y."/>
            <person name="Yan Q."/>
            <person name="Zhang L."/>
        </authorList>
    </citation>
    <scope>NUCLEOTIDE SEQUENCE [LARGE SCALE GENOMIC DNA]</scope>
    <source>
        <strain evidence="6 7">19XY460</strain>
    </source>
</reference>
<dbReference type="GO" id="GO:0016156">
    <property type="term" value="F:fumarate reductase (NADH) activity"/>
    <property type="evidence" value="ECO:0007669"/>
    <property type="project" value="UniProtKB-EC"/>
</dbReference>
<dbReference type="Gene3D" id="3.50.50.60">
    <property type="entry name" value="FAD/NAD(P)-binding domain"/>
    <property type="match status" value="1"/>
</dbReference>
<keyword evidence="3 4" id="KW-0560">Oxidoreductase</keyword>
<dbReference type="GeneID" id="88174576"/>
<accession>A0AAX4HCF0</accession>
<dbReference type="GO" id="GO:0010181">
    <property type="term" value="F:FMN binding"/>
    <property type="evidence" value="ECO:0007669"/>
    <property type="project" value="InterPro"/>
</dbReference>
<sequence>MLKACGIFTNHIRNMSHNQIYDVIVIGSGLAGLTTSVKLLEGGLKVAVVEKAEKMGGNSIKASSGINGVPTIYQRKDEKDSVEEFYKDTIRSGKGLCVETLAKTLSLDSAKAILWLSEECNVDLSVVARLGGHSFARTHRGSGNLPPGFAIVSTLIKRLQLSESVLVLTQTRFVDFIKNKNEVVGIVAQKENEPVHELRAKNIVLATGGICADLTGPDSMIKRFRPDLLDYPQTNSPLTTGDGQKIAESSLGANLIQMDQIQVHPTGFIQLKGPEQIASKSKFLCGELIRSIGGILLSPLTGKRFVNELTTRDEVTKAVLNSCGEPPVAAIVVSEEDYEKAKSHIGFYMSQLLMFKGTSSDLVEKFKEIIPSLTTLPSAFDAGLSEFNGNIENDHFKRSHFGTVVGETFYFGFITPVLHFSMGGIETNSASQVSTKEGVTLPNVFAIGEVSGGVHGANRLGGSSLLECVVFGTRVAEHILGDAKN</sequence>
<keyword evidence="7" id="KW-1185">Reference proteome</keyword>
<comment type="catalytic activity">
    <reaction evidence="4">
        <text>succinate + NAD(+) = fumarate + NADH + H(+)</text>
        <dbReference type="Rhea" id="RHEA:18281"/>
        <dbReference type="ChEBI" id="CHEBI:15378"/>
        <dbReference type="ChEBI" id="CHEBI:29806"/>
        <dbReference type="ChEBI" id="CHEBI:30031"/>
        <dbReference type="ChEBI" id="CHEBI:57540"/>
        <dbReference type="ChEBI" id="CHEBI:57945"/>
        <dbReference type="EC" id="1.3.1.6"/>
    </reaction>
</comment>
<evidence type="ECO:0000256" key="3">
    <source>
        <dbReference type="ARBA" id="ARBA00023002"/>
    </source>
</evidence>
<evidence type="ECO:0000259" key="5">
    <source>
        <dbReference type="Pfam" id="PF00890"/>
    </source>
</evidence>
<evidence type="ECO:0000256" key="2">
    <source>
        <dbReference type="ARBA" id="ARBA00022827"/>
    </source>
</evidence>
<dbReference type="PANTHER" id="PTHR43400">
    <property type="entry name" value="FUMARATE REDUCTASE"/>
    <property type="match status" value="1"/>
</dbReference>
<evidence type="ECO:0000256" key="4">
    <source>
        <dbReference type="RuleBase" id="RU366062"/>
    </source>
</evidence>
<proteinExistence type="inferred from homology"/>
<evidence type="ECO:0000313" key="7">
    <source>
        <dbReference type="Proteomes" id="UP001338582"/>
    </source>
</evidence>
<comment type="function">
    <text evidence="4">Irreversibly catalyzes the reduction of fumarate to succinate.</text>
</comment>
<dbReference type="Pfam" id="PF00890">
    <property type="entry name" value="FAD_binding_2"/>
    <property type="match status" value="1"/>
</dbReference>
<gene>
    <name evidence="6" type="ORF">PUMCH_003513</name>
</gene>
<keyword evidence="2 4" id="KW-0274">FAD</keyword>
<evidence type="ECO:0000256" key="1">
    <source>
        <dbReference type="ARBA" id="ARBA00022630"/>
    </source>
</evidence>
<dbReference type="Proteomes" id="UP001338582">
    <property type="component" value="Chromosome 4"/>
</dbReference>
<dbReference type="SUPFAM" id="SSF51905">
    <property type="entry name" value="FAD/NAD(P)-binding domain"/>
    <property type="match status" value="1"/>
</dbReference>
<dbReference type="PANTHER" id="PTHR43400:SF1">
    <property type="entry name" value="FUMARATE REDUCTASE"/>
    <property type="match status" value="1"/>
</dbReference>
<comment type="cofactor">
    <cofactor evidence="4">
        <name>FAD</name>
        <dbReference type="ChEBI" id="CHEBI:57692"/>
    </cofactor>
    <text evidence="4">Binds 1 FAD per monomer.</text>
</comment>
<dbReference type="Gene3D" id="3.90.700.10">
    <property type="entry name" value="Succinate dehydrogenase/fumarate reductase flavoprotein, catalytic domain"/>
    <property type="match status" value="1"/>
</dbReference>
<protein>
    <recommendedName>
        <fullName evidence="4">Fumarate reductase</fullName>
        <ecNumber evidence="4">1.3.1.6</ecNumber>
    </recommendedName>
</protein>
<dbReference type="InterPro" id="IPR050315">
    <property type="entry name" value="FAD-oxidoreductase_2"/>
</dbReference>
<dbReference type="EMBL" id="CP138897">
    <property type="protein sequence ID" value="WPK26165.1"/>
    <property type="molecule type" value="Genomic_DNA"/>
</dbReference>
<dbReference type="InterPro" id="IPR027477">
    <property type="entry name" value="Succ_DH/fumarate_Rdtase_cat_sf"/>
</dbReference>
<dbReference type="RefSeq" id="XP_062878546.1">
    <property type="nucleotide sequence ID" value="XM_063022476.1"/>
</dbReference>
<keyword evidence="1 4" id="KW-0285">Flavoprotein</keyword>
<dbReference type="NCBIfam" id="TIGR01813">
    <property type="entry name" value="flavo_cyto_c"/>
    <property type="match status" value="1"/>
</dbReference>
<dbReference type="SUPFAM" id="SSF56425">
    <property type="entry name" value="Succinate dehydrogenase/fumarate reductase flavoprotein, catalytic domain"/>
    <property type="match status" value="1"/>
</dbReference>
<dbReference type="InterPro" id="IPR003953">
    <property type="entry name" value="FAD-dep_OxRdtase_2_FAD-bd"/>
</dbReference>